<dbReference type="PANTHER" id="PTHR46401:SF2">
    <property type="entry name" value="GLYCOSYLTRANSFERASE WBBK-RELATED"/>
    <property type="match status" value="1"/>
</dbReference>
<evidence type="ECO:0000313" key="4">
    <source>
        <dbReference type="EMBL" id="QJT30073.1"/>
    </source>
</evidence>
<dbReference type="GO" id="GO:0016757">
    <property type="term" value="F:glycosyltransferase activity"/>
    <property type="evidence" value="ECO:0007669"/>
    <property type="project" value="InterPro"/>
</dbReference>
<sequence length="366" mass="41884">MKIIKSIVVNATALATGGALTILRQFVSHASLTNNKYIIFTPSGTVLDSYPNITYIEVDTSNWLKRIWWDIYGLKKHIKQHKIDCTLCISLQNTSINIDCEQLIYLHQSLPFTTVKYSVSNKTYKFFLYKWFYKFFIFLFATNTTRFVVQTQWMKTALLNSGILETQVSVFTPDITLPTGCDVGEANYYHSNLNSSKQALFFYPASSLFYKNHLLLLDALAFLKGRHLNKTPMLAVTFEQGSYPTFDAKAKQLSLVDNIVYLGVIPYEQVIQQYIMSDAVLFPSYIETFGLPLAEAGVLGKKIICADLPYSRDVLGDFQGVTFLDYQNAYIWAEEMAVVIESQSMSNFPPLSFQQRKTWQDFFAYI</sequence>
<accession>A0AAE7DQ12</accession>
<dbReference type="PANTHER" id="PTHR46401">
    <property type="entry name" value="GLYCOSYLTRANSFERASE WBBK-RELATED"/>
    <property type="match status" value="1"/>
</dbReference>
<gene>
    <name evidence="4" type="ORF">E4186_07625</name>
</gene>
<name>A0AAE7DQ12_AERME</name>
<reference evidence="4 5" key="1">
    <citation type="submission" date="2019-03" db="EMBL/GenBank/DDBJ databases">
        <title>Novel transposon Tn6433 accelerates the dissemination of tet(E) in Aeromonas from aerobic biofilm under oxytetracycline stress.</title>
        <authorList>
            <person name="Shi Y."/>
            <person name="Tian Z."/>
            <person name="Zhang Y."/>
            <person name="Zhang H."/>
            <person name="Yang M."/>
        </authorList>
    </citation>
    <scope>NUCLEOTIDE SEQUENCE [LARGE SCALE GENOMIC DNA]</scope>
    <source>
        <strain evidence="4 5">T5-8</strain>
    </source>
</reference>
<keyword evidence="2" id="KW-0472">Membrane</keyword>
<proteinExistence type="predicted"/>
<organism evidence="4 5">
    <name type="scientific">Aeromonas media</name>
    <dbReference type="NCBI Taxonomy" id="651"/>
    <lineage>
        <taxon>Bacteria</taxon>
        <taxon>Pseudomonadati</taxon>
        <taxon>Pseudomonadota</taxon>
        <taxon>Gammaproteobacteria</taxon>
        <taxon>Aeromonadales</taxon>
        <taxon>Aeromonadaceae</taxon>
        <taxon>Aeromonas</taxon>
    </lineage>
</organism>
<dbReference type="EMBL" id="CP038444">
    <property type="protein sequence ID" value="QJT30073.1"/>
    <property type="molecule type" value="Genomic_DNA"/>
</dbReference>
<dbReference type="AlphaFoldDB" id="A0AAE7DQ12"/>
<dbReference type="GO" id="GO:0009103">
    <property type="term" value="P:lipopolysaccharide biosynthetic process"/>
    <property type="evidence" value="ECO:0007669"/>
    <property type="project" value="TreeGrafter"/>
</dbReference>
<dbReference type="Proteomes" id="UP000502006">
    <property type="component" value="Chromosome"/>
</dbReference>
<dbReference type="Pfam" id="PF00534">
    <property type="entry name" value="Glycos_transf_1"/>
    <property type="match status" value="1"/>
</dbReference>
<keyword evidence="1" id="KW-0808">Transferase</keyword>
<evidence type="ECO:0000259" key="3">
    <source>
        <dbReference type="Pfam" id="PF00534"/>
    </source>
</evidence>
<keyword evidence="2" id="KW-1133">Transmembrane helix</keyword>
<keyword evidence="2" id="KW-0812">Transmembrane</keyword>
<dbReference type="Gene3D" id="3.40.50.2000">
    <property type="entry name" value="Glycogen Phosphorylase B"/>
    <property type="match status" value="1"/>
</dbReference>
<evidence type="ECO:0000256" key="2">
    <source>
        <dbReference type="SAM" id="Phobius"/>
    </source>
</evidence>
<feature type="domain" description="Glycosyl transferase family 1" evidence="3">
    <location>
        <begin position="194"/>
        <end position="344"/>
    </location>
</feature>
<feature type="transmembrane region" description="Helical" evidence="2">
    <location>
        <begin position="131"/>
        <end position="149"/>
    </location>
</feature>
<evidence type="ECO:0000313" key="5">
    <source>
        <dbReference type="Proteomes" id="UP000502006"/>
    </source>
</evidence>
<evidence type="ECO:0000256" key="1">
    <source>
        <dbReference type="ARBA" id="ARBA00022679"/>
    </source>
</evidence>
<dbReference type="SUPFAM" id="SSF53756">
    <property type="entry name" value="UDP-Glycosyltransferase/glycogen phosphorylase"/>
    <property type="match status" value="1"/>
</dbReference>
<protein>
    <submittedName>
        <fullName evidence="4">Glycosyltransferase family 1 protein</fullName>
    </submittedName>
</protein>
<dbReference type="RefSeq" id="WP_171268831.1">
    <property type="nucleotide sequence ID" value="NZ_CP038444.1"/>
</dbReference>
<dbReference type="InterPro" id="IPR001296">
    <property type="entry name" value="Glyco_trans_1"/>
</dbReference>